<name>A0A8T1X061_9STRA</name>
<keyword evidence="1" id="KW-0812">Transmembrane</keyword>
<comment type="caution">
    <text evidence="3">The sequence shown here is derived from an EMBL/GenBank/DDBJ whole genome shotgun (WGS) entry which is preliminary data.</text>
</comment>
<keyword evidence="4" id="KW-1185">Reference proteome</keyword>
<dbReference type="OrthoDB" id="91566at2759"/>
<evidence type="ECO:0000313" key="4">
    <source>
        <dbReference type="Proteomes" id="UP000693981"/>
    </source>
</evidence>
<keyword evidence="1" id="KW-1133">Transmembrane helix</keyword>
<organism evidence="3 4">
    <name type="scientific">Phytophthora boehmeriae</name>
    <dbReference type="NCBI Taxonomy" id="109152"/>
    <lineage>
        <taxon>Eukaryota</taxon>
        <taxon>Sar</taxon>
        <taxon>Stramenopiles</taxon>
        <taxon>Oomycota</taxon>
        <taxon>Peronosporomycetes</taxon>
        <taxon>Peronosporales</taxon>
        <taxon>Peronosporaceae</taxon>
        <taxon>Phytophthora</taxon>
    </lineage>
</organism>
<dbReference type="PANTHER" id="PTHR43310">
    <property type="entry name" value="SULFATE TRANSPORTER YBAR-RELATED"/>
    <property type="match status" value="1"/>
</dbReference>
<dbReference type="Proteomes" id="UP000693981">
    <property type="component" value="Unassembled WGS sequence"/>
</dbReference>
<gene>
    <name evidence="3" type="ORF">PHYBOEH_008672</name>
</gene>
<dbReference type="PANTHER" id="PTHR43310:SF2">
    <property type="entry name" value="SLC26A_SULP TRANSPORTER DOMAIN-CONTAINING PROTEIN"/>
    <property type="match status" value="1"/>
</dbReference>
<feature type="domain" description="STAS" evidence="2">
    <location>
        <begin position="151"/>
        <end position="219"/>
    </location>
</feature>
<feature type="transmembrane region" description="Helical" evidence="1">
    <location>
        <begin position="12"/>
        <end position="38"/>
    </location>
</feature>
<reference evidence="3" key="1">
    <citation type="submission" date="2021-02" db="EMBL/GenBank/DDBJ databases">
        <authorList>
            <person name="Palmer J.M."/>
        </authorList>
    </citation>
    <scope>NUCLEOTIDE SEQUENCE</scope>
    <source>
        <strain evidence="3">SCRP23</strain>
    </source>
</reference>
<dbReference type="EMBL" id="JAGDFL010000051">
    <property type="protein sequence ID" value="KAG7399547.1"/>
    <property type="molecule type" value="Genomic_DNA"/>
</dbReference>
<evidence type="ECO:0000256" key="1">
    <source>
        <dbReference type="SAM" id="Phobius"/>
    </source>
</evidence>
<accession>A0A8T1X061</accession>
<dbReference type="PROSITE" id="PS50801">
    <property type="entry name" value="STAS"/>
    <property type="match status" value="1"/>
</dbReference>
<proteinExistence type="predicted"/>
<keyword evidence="1" id="KW-0472">Membrane</keyword>
<dbReference type="AlphaFoldDB" id="A0A8T1X061"/>
<evidence type="ECO:0000259" key="2">
    <source>
        <dbReference type="PROSITE" id="PS50801"/>
    </source>
</evidence>
<dbReference type="InterPro" id="IPR002645">
    <property type="entry name" value="STAS_dom"/>
</dbReference>
<sequence>MSLRECVVVSLSFLAINFISLDVGVLVGVGIAILNFLLDHVQESIMSDRLRISIIVRDLAKCRILTRRHGANMCFEFCGKVFFGLSVQILESVQNAVYVRKFQQQQASSHLLDEWRQYSTFDVTSSGVDIAVECPDGSPALDVNAVPAVFVVMDVGRVSGMDLTAARSAFLILQKYCKSRGATVVFADALPDIRNPLLKNDVADEESFFVSTKAALEFCENKMLAYICSVYDIKT</sequence>
<evidence type="ECO:0000313" key="3">
    <source>
        <dbReference type="EMBL" id="KAG7399547.1"/>
    </source>
</evidence>
<protein>
    <recommendedName>
        <fullName evidence="2">STAS domain-containing protein</fullName>
    </recommendedName>
</protein>
<dbReference type="InterPro" id="IPR052706">
    <property type="entry name" value="Membrane-Transporter-like"/>
</dbReference>